<dbReference type="AlphaFoldDB" id="A0A0J6FQ94"/>
<dbReference type="GO" id="GO:0005774">
    <property type="term" value="C:vacuolar membrane"/>
    <property type="evidence" value="ECO:0007669"/>
    <property type="project" value="TreeGrafter"/>
</dbReference>
<feature type="domain" description="ABC transporter" evidence="10">
    <location>
        <begin position="81"/>
        <end position="315"/>
    </location>
</feature>
<dbReference type="OrthoDB" id="4184601at2759"/>
<dbReference type="SUPFAM" id="SSF52540">
    <property type="entry name" value="P-loop containing nucleoside triphosphate hydrolases"/>
    <property type="match status" value="1"/>
</dbReference>
<keyword evidence="4" id="KW-0812">Transmembrane</keyword>
<dbReference type="GO" id="GO:0042626">
    <property type="term" value="F:ATPase-coupled transmembrane transporter activity"/>
    <property type="evidence" value="ECO:0007669"/>
    <property type="project" value="TreeGrafter"/>
</dbReference>
<sequence>MAASIITASKVASGTKPIGHFVMLFTYWAQLSGPLNQLVAGFGNIVKGMIDAEALFDVLRQKPTITNEPGAQELVYKEGQVAFRDVEFSYDPRRKVLKGLDFEASPNRITAIVGKSGEGKSTILDLLVRFYDPTAGTIYIDGQDISEVTLDSLIATLGIVPQSPELFGDMIMANVHFGRLDATDEEVMDACKAAAIHDKIMSFPDRYNTLVGDGEPSLSRGEQQRVAVARVILKNPKIVLLDGVTASLDSETESQVQQGLQRLSTGRTTIIIAHRLSTINKADQILVVGDGKIIERGTHSELCPSFPDPPPDTINPALLKLPEDGDAMILDNAAWLNYGYSMTSHQDQLGSGAENTPSFVSSPDDAHLLRETAGGGQPSTPADCFPEDNSQKVNGTDLIMGLPTPPSEPPSEPPANHFPEPAMASKKPGHRPKSQRLVAGQIKSSRLSIGQDRSLRKRQGKKQQAVSTAKEYRVLVRLSLGLHGLLVPGLQQALEVGEGLIRQDLSEYQDSCVWQQDFWSEDAIKLPTLMNCSALEKFCHVFRYVNMLVARSSNQELRLRISRTLLYLTYETLTQKWRSDMHSGNFENPEQHRASTLTTDHLLRCMHPQTWDSMDAVAKKTLRRKLQDEKRQGSRWWRAASVLRLGCLVVCGDVLSKVINNHKISLPKLDFIIKYAANAHPSAVSLYREFDAMVKQILLGETPTAQLSRQMINDRACQTLEPKLTPQEIDKNWVEYDPATLSQELIRSVFGQYV</sequence>
<dbReference type="GO" id="GO:0005524">
    <property type="term" value="F:ATP binding"/>
    <property type="evidence" value="ECO:0007669"/>
    <property type="project" value="UniProtKB-KW"/>
</dbReference>
<keyword evidence="6" id="KW-0067">ATP-binding</keyword>
<comment type="subcellular location">
    <subcellularLocation>
        <location evidence="1">Membrane</location>
        <topology evidence="1">Multi-pass membrane protein</topology>
    </subcellularLocation>
</comment>
<dbReference type="InterPro" id="IPR027417">
    <property type="entry name" value="P-loop_NTPase"/>
</dbReference>
<proteinExistence type="inferred from homology"/>
<keyword evidence="7" id="KW-1133">Transmembrane helix</keyword>
<feature type="region of interest" description="Disordered" evidence="9">
    <location>
        <begin position="345"/>
        <end position="439"/>
    </location>
</feature>
<dbReference type="Gene3D" id="3.40.50.300">
    <property type="entry name" value="P-loop containing nucleotide triphosphate hydrolases"/>
    <property type="match status" value="1"/>
</dbReference>
<evidence type="ECO:0000256" key="3">
    <source>
        <dbReference type="ARBA" id="ARBA00007577"/>
    </source>
</evidence>
<dbReference type="Gene3D" id="1.20.1560.10">
    <property type="entry name" value="ABC transporter type 1, transmembrane domain"/>
    <property type="match status" value="1"/>
</dbReference>
<organism evidence="11 12">
    <name type="scientific">Coccidioides posadasii RMSCC 3488</name>
    <dbReference type="NCBI Taxonomy" id="454284"/>
    <lineage>
        <taxon>Eukaryota</taxon>
        <taxon>Fungi</taxon>
        <taxon>Dikarya</taxon>
        <taxon>Ascomycota</taxon>
        <taxon>Pezizomycotina</taxon>
        <taxon>Eurotiomycetes</taxon>
        <taxon>Eurotiomycetidae</taxon>
        <taxon>Onygenales</taxon>
        <taxon>Onygenaceae</taxon>
        <taxon>Coccidioides</taxon>
    </lineage>
</organism>
<evidence type="ECO:0000256" key="8">
    <source>
        <dbReference type="ARBA" id="ARBA00023136"/>
    </source>
</evidence>
<dbReference type="PANTHER" id="PTHR24221:SF651">
    <property type="entry name" value="HEAVY METAL TOLERANCE PROTEIN"/>
    <property type="match status" value="1"/>
</dbReference>
<comment type="similarity">
    <text evidence="2">Belongs to the ABC transporter superfamily. ABCB family. Mitochondrial peptide exporter (TC 3.A.1.212) subfamily.</text>
</comment>
<dbReference type="PANTHER" id="PTHR24221">
    <property type="entry name" value="ATP-BINDING CASSETTE SUB-FAMILY B"/>
    <property type="match status" value="1"/>
</dbReference>
<evidence type="ECO:0000256" key="1">
    <source>
        <dbReference type="ARBA" id="ARBA00004141"/>
    </source>
</evidence>
<dbReference type="Proteomes" id="UP000054567">
    <property type="component" value="Unassembled WGS sequence"/>
</dbReference>
<evidence type="ECO:0000256" key="2">
    <source>
        <dbReference type="ARBA" id="ARBA00005580"/>
    </source>
</evidence>
<dbReference type="SUPFAM" id="SSF90123">
    <property type="entry name" value="ABC transporter transmembrane region"/>
    <property type="match status" value="1"/>
</dbReference>
<feature type="compositionally biased region" description="Pro residues" evidence="9">
    <location>
        <begin position="403"/>
        <end position="413"/>
    </location>
</feature>
<feature type="compositionally biased region" description="Polar residues" evidence="9">
    <location>
        <begin position="345"/>
        <end position="361"/>
    </location>
</feature>
<reference evidence="12" key="2">
    <citation type="journal article" date="2009" name="Genome Res.">
        <title>Comparative genomic analyses of the human fungal pathogens Coccidioides and their relatives.</title>
        <authorList>
            <person name="Sharpton T.J."/>
            <person name="Stajich J.E."/>
            <person name="Rounsley S.D."/>
            <person name="Gardner M.J."/>
            <person name="Wortman J.R."/>
            <person name="Jordar V.S."/>
            <person name="Maiti R."/>
            <person name="Kodira C.D."/>
            <person name="Neafsey D.E."/>
            <person name="Zeng Q."/>
            <person name="Hung C.-Y."/>
            <person name="McMahan C."/>
            <person name="Muszewska A."/>
            <person name="Grynberg M."/>
            <person name="Mandel M.A."/>
            <person name="Kellner E.M."/>
            <person name="Barker B.M."/>
            <person name="Galgiani J.N."/>
            <person name="Orbach M.J."/>
            <person name="Kirkland T.N."/>
            <person name="Cole G.T."/>
            <person name="Henn M.R."/>
            <person name="Birren B.W."/>
            <person name="Taylor J.W."/>
        </authorList>
    </citation>
    <scope>NUCLEOTIDE SEQUENCE [LARGE SCALE GENOMIC DNA]</scope>
    <source>
        <strain evidence="12">RMSCC 3488</strain>
    </source>
</reference>
<evidence type="ECO:0000256" key="6">
    <source>
        <dbReference type="ARBA" id="ARBA00022840"/>
    </source>
</evidence>
<evidence type="ECO:0000313" key="12">
    <source>
        <dbReference type="Proteomes" id="UP000054567"/>
    </source>
</evidence>
<dbReference type="EMBL" id="DS268113">
    <property type="protein sequence ID" value="KMM71154.1"/>
    <property type="molecule type" value="Genomic_DNA"/>
</dbReference>
<keyword evidence="8" id="KW-0472">Membrane</keyword>
<evidence type="ECO:0000256" key="5">
    <source>
        <dbReference type="ARBA" id="ARBA00022741"/>
    </source>
</evidence>
<evidence type="ECO:0000313" key="11">
    <source>
        <dbReference type="EMBL" id="KMM71154.1"/>
    </source>
</evidence>
<evidence type="ECO:0000256" key="7">
    <source>
        <dbReference type="ARBA" id="ARBA00022989"/>
    </source>
</evidence>
<dbReference type="FunFam" id="3.40.50.300:FF:000218">
    <property type="entry name" value="Multidrug ABC transporter ATP-binding protein"/>
    <property type="match status" value="1"/>
</dbReference>
<dbReference type="InterPro" id="IPR036640">
    <property type="entry name" value="ABC1_TM_sf"/>
</dbReference>
<evidence type="ECO:0000256" key="4">
    <source>
        <dbReference type="ARBA" id="ARBA00022692"/>
    </source>
</evidence>
<dbReference type="InterPro" id="IPR039421">
    <property type="entry name" value="Type_1_exporter"/>
</dbReference>
<dbReference type="PROSITE" id="PS50893">
    <property type="entry name" value="ABC_TRANSPORTER_2"/>
    <property type="match status" value="1"/>
</dbReference>
<dbReference type="GO" id="GO:0016887">
    <property type="term" value="F:ATP hydrolysis activity"/>
    <property type="evidence" value="ECO:0007669"/>
    <property type="project" value="InterPro"/>
</dbReference>
<dbReference type="InterPro" id="IPR003593">
    <property type="entry name" value="AAA+_ATPase"/>
</dbReference>
<dbReference type="InterPro" id="IPR003439">
    <property type="entry name" value="ABC_transporter-like_ATP-bd"/>
</dbReference>
<dbReference type="Pfam" id="PF00005">
    <property type="entry name" value="ABC_tran"/>
    <property type="match status" value="1"/>
</dbReference>
<reference evidence="11 12" key="1">
    <citation type="submission" date="2007-06" db="EMBL/GenBank/DDBJ databases">
        <title>The Genome Sequence of Coccidioides posadasii RMSCC_3488.</title>
        <authorList>
            <consortium name="Coccidioides Genome Resources Consortium"/>
            <consortium name="The Broad Institute Genome Sequencing Platform"/>
            <person name="Henn M.R."/>
            <person name="Sykes S."/>
            <person name="Young S."/>
            <person name="Jaffe D."/>
            <person name="Berlin A."/>
            <person name="Alvarez P."/>
            <person name="Butler J."/>
            <person name="Gnerre S."/>
            <person name="Grabherr M."/>
            <person name="Mauceli E."/>
            <person name="Brockman W."/>
            <person name="Kodira C."/>
            <person name="Alvarado L."/>
            <person name="Zeng Q."/>
            <person name="Crawford M."/>
            <person name="Antoine C."/>
            <person name="Devon K."/>
            <person name="Galgiani J."/>
            <person name="Orsborn K."/>
            <person name="Lewis M.L."/>
            <person name="Nusbaum C."/>
            <person name="Galagan J."/>
            <person name="Birren B."/>
        </authorList>
    </citation>
    <scope>NUCLEOTIDE SEQUENCE [LARGE SCALE GENOMIC DNA]</scope>
    <source>
        <strain evidence="11 12">RMSCC 3488</strain>
    </source>
</reference>
<reference evidence="12" key="3">
    <citation type="journal article" date="2010" name="Genome Res.">
        <title>Population genomic sequencing of Coccidioides fungi reveals recent hybridization and transposon control.</title>
        <authorList>
            <person name="Neafsey D.E."/>
            <person name="Barker B.M."/>
            <person name="Sharpton T.J."/>
            <person name="Stajich J.E."/>
            <person name="Park D.J."/>
            <person name="Whiston E."/>
            <person name="Hung C.-Y."/>
            <person name="McMahan C."/>
            <person name="White J."/>
            <person name="Sykes S."/>
            <person name="Heiman D."/>
            <person name="Young S."/>
            <person name="Zeng Q."/>
            <person name="Abouelleil A."/>
            <person name="Aftuck L."/>
            <person name="Bessette D."/>
            <person name="Brown A."/>
            <person name="FitzGerald M."/>
            <person name="Lui A."/>
            <person name="Macdonald J.P."/>
            <person name="Priest M."/>
            <person name="Orbach M.J."/>
            <person name="Galgiani J.N."/>
            <person name="Kirkland T.N."/>
            <person name="Cole G.T."/>
            <person name="Birren B.W."/>
            <person name="Henn M.R."/>
            <person name="Taylor J.W."/>
            <person name="Rounsley S.D."/>
        </authorList>
    </citation>
    <scope>NUCLEOTIDE SEQUENCE [LARGE SCALE GENOMIC DNA]</scope>
    <source>
        <strain evidence="12">RMSCC 3488</strain>
    </source>
</reference>
<accession>A0A0J6FQ94</accession>
<name>A0A0J6FQ94_COCPO</name>
<dbReference type="VEuPathDB" id="FungiDB:CPAG_07461"/>
<protein>
    <submittedName>
        <fullName evidence="11">Iron-sulfur clusters transporter atm1</fullName>
    </submittedName>
</protein>
<evidence type="ECO:0000256" key="9">
    <source>
        <dbReference type="SAM" id="MobiDB-lite"/>
    </source>
</evidence>
<keyword evidence="5" id="KW-0547">Nucleotide-binding</keyword>
<dbReference type="SMART" id="SM00382">
    <property type="entry name" value="AAA"/>
    <property type="match status" value="1"/>
</dbReference>
<evidence type="ECO:0000259" key="10">
    <source>
        <dbReference type="PROSITE" id="PS50893"/>
    </source>
</evidence>
<gene>
    <name evidence="11" type="ORF">CPAG_07461</name>
</gene>
<comment type="similarity">
    <text evidence="3">Belongs to the ABC transporter superfamily. ABCB family. Multidrug resistance exporter (TC 3.A.1.201) subfamily.</text>
</comment>